<dbReference type="InterPro" id="IPR009387">
    <property type="entry name" value="HigB-2"/>
</dbReference>
<dbReference type="OrthoDB" id="197283at2"/>
<name>A0A1I5QNB0_9BACT</name>
<sequence>MNYKINYVPSFGKDLKKLSRKYRSIKKDYENLLKILSINEPHQIGTPIGKNCYKLRLKNSDNQKGKSGGYRVIYFYIENDDVTLLAIYSKSEIENIDENEIEKRLLEKLS</sequence>
<evidence type="ECO:0000313" key="2">
    <source>
        <dbReference type="Proteomes" id="UP000199227"/>
    </source>
</evidence>
<keyword evidence="1" id="KW-0255">Endonuclease</keyword>
<dbReference type="EMBL" id="FOXB01000021">
    <property type="protein sequence ID" value="SFP47754.1"/>
    <property type="molecule type" value="Genomic_DNA"/>
</dbReference>
<dbReference type="Pfam" id="PF06296">
    <property type="entry name" value="RelE"/>
    <property type="match status" value="1"/>
</dbReference>
<proteinExistence type="predicted"/>
<dbReference type="STRING" id="223786.SAMN05216234_12120"/>
<keyword evidence="1" id="KW-0378">Hydrolase</keyword>
<keyword evidence="2" id="KW-1185">Reference proteome</keyword>
<dbReference type="InterPro" id="IPR035093">
    <property type="entry name" value="RelE/ParE_toxin_dom_sf"/>
</dbReference>
<protein>
    <submittedName>
        <fullName evidence="1">mRNA-degrading endonuclease RelE, toxin component of the RelBE toxin-antitoxin system</fullName>
    </submittedName>
</protein>
<dbReference type="Gene3D" id="3.30.2310.20">
    <property type="entry name" value="RelE-like"/>
    <property type="match status" value="1"/>
</dbReference>
<organism evidence="1 2">
    <name type="scientific">Hydrogenimonas thermophila</name>
    <dbReference type="NCBI Taxonomy" id="223786"/>
    <lineage>
        <taxon>Bacteria</taxon>
        <taxon>Pseudomonadati</taxon>
        <taxon>Campylobacterota</taxon>
        <taxon>Epsilonproteobacteria</taxon>
        <taxon>Campylobacterales</taxon>
        <taxon>Hydrogenimonadaceae</taxon>
        <taxon>Hydrogenimonas</taxon>
    </lineage>
</organism>
<evidence type="ECO:0000313" key="1">
    <source>
        <dbReference type="EMBL" id="SFP47754.1"/>
    </source>
</evidence>
<dbReference type="GO" id="GO:0004519">
    <property type="term" value="F:endonuclease activity"/>
    <property type="evidence" value="ECO:0007669"/>
    <property type="project" value="UniProtKB-KW"/>
</dbReference>
<gene>
    <name evidence="1" type="ORF">SAMN05216234_12120</name>
</gene>
<dbReference type="Proteomes" id="UP000199227">
    <property type="component" value="Unassembled WGS sequence"/>
</dbReference>
<keyword evidence="1" id="KW-0540">Nuclease</keyword>
<reference evidence="1 2" key="1">
    <citation type="submission" date="2016-10" db="EMBL/GenBank/DDBJ databases">
        <authorList>
            <person name="de Groot N.N."/>
        </authorList>
    </citation>
    <scope>NUCLEOTIDE SEQUENCE [LARGE SCALE GENOMIC DNA]</scope>
    <source>
        <strain evidence="1 2">EP1-55-1</strain>
    </source>
</reference>
<dbReference type="AlphaFoldDB" id="A0A1I5QNB0"/>
<dbReference type="SUPFAM" id="SSF143011">
    <property type="entry name" value="RelE-like"/>
    <property type="match status" value="1"/>
</dbReference>
<dbReference type="RefSeq" id="WP_092912674.1">
    <property type="nucleotide sequence ID" value="NZ_CP136592.1"/>
</dbReference>
<accession>A0A1I5QNB0</accession>